<name>A0A8H3J2F4_9LECA</name>
<comment type="caution">
    <text evidence="1">The sequence shown here is derived from an EMBL/GenBank/DDBJ whole genome shotgun (WGS) entry which is preliminary data.</text>
</comment>
<keyword evidence="2" id="KW-1185">Reference proteome</keyword>
<organism evidence="1 2">
    <name type="scientific">Imshaugia aleurites</name>
    <dbReference type="NCBI Taxonomy" id="172621"/>
    <lineage>
        <taxon>Eukaryota</taxon>
        <taxon>Fungi</taxon>
        <taxon>Dikarya</taxon>
        <taxon>Ascomycota</taxon>
        <taxon>Pezizomycotina</taxon>
        <taxon>Lecanoromycetes</taxon>
        <taxon>OSLEUM clade</taxon>
        <taxon>Lecanoromycetidae</taxon>
        <taxon>Lecanorales</taxon>
        <taxon>Lecanorineae</taxon>
        <taxon>Parmeliaceae</taxon>
        <taxon>Imshaugia</taxon>
    </lineage>
</organism>
<dbReference type="EMBL" id="CAJPDT010000119">
    <property type="protein sequence ID" value="CAF9939474.1"/>
    <property type="molecule type" value="Genomic_DNA"/>
</dbReference>
<dbReference type="OrthoDB" id="3801343at2759"/>
<dbReference type="Proteomes" id="UP000664534">
    <property type="component" value="Unassembled WGS sequence"/>
</dbReference>
<gene>
    <name evidence="1" type="ORF">IMSHALPRED_001362</name>
</gene>
<evidence type="ECO:0000313" key="2">
    <source>
        <dbReference type="Proteomes" id="UP000664534"/>
    </source>
</evidence>
<evidence type="ECO:0000313" key="1">
    <source>
        <dbReference type="EMBL" id="CAF9939474.1"/>
    </source>
</evidence>
<proteinExistence type="predicted"/>
<dbReference type="AlphaFoldDB" id="A0A8H3J2F4"/>
<reference evidence="1" key="1">
    <citation type="submission" date="2021-03" db="EMBL/GenBank/DDBJ databases">
        <authorList>
            <person name="Tagirdzhanova G."/>
        </authorList>
    </citation>
    <scope>NUCLEOTIDE SEQUENCE</scope>
</reference>
<sequence length="229" mass="26168">MGKPVGFMDLPGELRNDIYGWLVEWGALALMRTNSGIRMEMESLVDERATYRMYVNHTDPAGDRRGRPSRERVGRVQNVEIHWKLPYFDGDEHSEEKWSVAGSGLEASARRRRCAVYLERPPWRATWVRPWHAMAWAELSGFSTVEVRTVGNGELAEQMGRTLMDITLDACLRCFVEVLEQLWGRCEHGISEGGRVASFRPRAEGRNRCRETQLTYHGTPLKDSTAIGL</sequence>
<protein>
    <submittedName>
        <fullName evidence="1">Uncharacterized protein</fullName>
    </submittedName>
</protein>
<accession>A0A8H3J2F4</accession>